<dbReference type="PANTHER" id="PTHR34374:SF1">
    <property type="entry name" value="LARGE RIBOSOMAL RNA SUBUNIT ACCUMULATION PROTEIN YCED HOMOLOG 1, CHLOROPLASTIC"/>
    <property type="match status" value="1"/>
</dbReference>
<protein>
    <recommendedName>
        <fullName evidence="3">DUF177 domain-containing protein</fullName>
    </recommendedName>
</protein>
<evidence type="ECO:0000313" key="1">
    <source>
        <dbReference type="EMBL" id="SHF08467.1"/>
    </source>
</evidence>
<dbReference type="RefSeq" id="WP_072852180.1">
    <property type="nucleotide sequence ID" value="NZ_FQVI01000012.1"/>
</dbReference>
<keyword evidence="2" id="KW-1185">Reference proteome</keyword>
<dbReference type="OrthoDB" id="9790372at2"/>
<gene>
    <name evidence="1" type="ORF">SAMN02745158_02478</name>
</gene>
<proteinExistence type="predicted"/>
<dbReference type="PANTHER" id="PTHR34374">
    <property type="entry name" value="LARGE RIBOSOMAL RNA SUBUNIT ACCUMULATION PROTEIN YCED HOMOLOG 1, CHLOROPLASTIC"/>
    <property type="match status" value="1"/>
</dbReference>
<dbReference type="STRING" id="1122155.SAMN02745158_02478"/>
<evidence type="ECO:0000313" key="2">
    <source>
        <dbReference type="Proteomes" id="UP000184245"/>
    </source>
</evidence>
<evidence type="ECO:0008006" key="3">
    <source>
        <dbReference type="Google" id="ProtNLM"/>
    </source>
</evidence>
<sequence>MLINLSDILSKEGETQRVEAMVDMENFTSRLGTFPVQKKTPVHFTIKNKGKKVLQINGEGSLTLLIPCGRCLSDVPVEFVFDFEREVDMKQSEEERIKDLDESNYITGGNLDVEQLVYNEILINWPLRVLCKDDCKGICSHCGKNLNQGPCDCRVENLDPRMAVISDIFSKFKEV</sequence>
<accession>A0A1M4YS64</accession>
<dbReference type="Pfam" id="PF02620">
    <property type="entry name" value="YceD"/>
    <property type="match status" value="1"/>
</dbReference>
<reference evidence="1 2" key="1">
    <citation type="submission" date="2016-11" db="EMBL/GenBank/DDBJ databases">
        <authorList>
            <person name="Jaros S."/>
            <person name="Januszkiewicz K."/>
            <person name="Wedrychowicz H."/>
        </authorList>
    </citation>
    <scope>NUCLEOTIDE SEQUENCE [LARGE SCALE GENOMIC DNA]</scope>
    <source>
        <strain evidence="1 2">DSM 17459</strain>
    </source>
</reference>
<dbReference type="EMBL" id="FQVI01000012">
    <property type="protein sequence ID" value="SHF08467.1"/>
    <property type="molecule type" value="Genomic_DNA"/>
</dbReference>
<dbReference type="InterPro" id="IPR003772">
    <property type="entry name" value="YceD"/>
</dbReference>
<dbReference type="Proteomes" id="UP000184245">
    <property type="component" value="Unassembled WGS sequence"/>
</dbReference>
<organism evidence="1 2">
    <name type="scientific">Lactonifactor longoviformis DSM 17459</name>
    <dbReference type="NCBI Taxonomy" id="1122155"/>
    <lineage>
        <taxon>Bacteria</taxon>
        <taxon>Bacillati</taxon>
        <taxon>Bacillota</taxon>
        <taxon>Clostridia</taxon>
        <taxon>Eubacteriales</taxon>
        <taxon>Clostridiaceae</taxon>
        <taxon>Lactonifactor</taxon>
    </lineage>
</organism>
<dbReference type="AlphaFoldDB" id="A0A1M4YS64"/>
<name>A0A1M4YS64_9CLOT</name>